<evidence type="ECO:0000259" key="21">
    <source>
        <dbReference type="Pfam" id="PF13614"/>
    </source>
</evidence>
<dbReference type="GO" id="GO:0005524">
    <property type="term" value="F:ATP binding"/>
    <property type="evidence" value="ECO:0007669"/>
    <property type="project" value="UniProtKB-KW"/>
</dbReference>
<keyword evidence="18" id="KW-0175">Coiled coil</keyword>
<evidence type="ECO:0000256" key="13">
    <source>
        <dbReference type="ARBA" id="ARBA00023169"/>
    </source>
</evidence>
<proteinExistence type="inferred from homology"/>
<dbReference type="EMBL" id="JTDO01000001">
    <property type="protein sequence ID" value="KLT73858.1"/>
    <property type="molecule type" value="Genomic_DNA"/>
</dbReference>
<dbReference type="PANTHER" id="PTHR32309">
    <property type="entry name" value="TYROSINE-PROTEIN KINASE"/>
    <property type="match status" value="1"/>
</dbReference>
<organism evidence="23 24">
    <name type="scientific">Neisseria arctica</name>
    <dbReference type="NCBI Taxonomy" id="1470200"/>
    <lineage>
        <taxon>Bacteria</taxon>
        <taxon>Pseudomonadati</taxon>
        <taxon>Pseudomonadota</taxon>
        <taxon>Betaproteobacteria</taxon>
        <taxon>Neisseriales</taxon>
        <taxon>Neisseriaceae</taxon>
        <taxon>Neisseria</taxon>
    </lineage>
</organism>
<feature type="domain" description="Tyrosine-protein kinase G-rich" evidence="22">
    <location>
        <begin position="366"/>
        <end position="446"/>
    </location>
</feature>
<keyword evidence="24" id="KW-1185">Reference proteome</keyword>
<dbReference type="STRING" id="1470200.PL75_00525"/>
<comment type="subcellular location">
    <subcellularLocation>
        <location evidence="1">Cell inner membrane</location>
        <topology evidence="1">Multi-pass membrane protein</topology>
    </subcellularLocation>
</comment>
<feature type="coiled-coil region" evidence="18">
    <location>
        <begin position="268"/>
        <end position="370"/>
    </location>
</feature>
<feature type="transmembrane region" description="Helical" evidence="19">
    <location>
        <begin position="32"/>
        <end position="50"/>
    </location>
</feature>
<keyword evidence="9" id="KW-0067">ATP-binding</keyword>
<comment type="catalytic activity">
    <reaction evidence="14">
        <text>L-tyrosyl-[protein] + ATP = O-phospho-L-tyrosyl-[protein] + ADP + H(+)</text>
        <dbReference type="Rhea" id="RHEA:10596"/>
        <dbReference type="Rhea" id="RHEA-COMP:10136"/>
        <dbReference type="Rhea" id="RHEA-COMP:20101"/>
        <dbReference type="ChEBI" id="CHEBI:15378"/>
        <dbReference type="ChEBI" id="CHEBI:30616"/>
        <dbReference type="ChEBI" id="CHEBI:46858"/>
        <dbReference type="ChEBI" id="CHEBI:61978"/>
        <dbReference type="ChEBI" id="CHEBI:456216"/>
    </reaction>
</comment>
<reference evidence="23 24" key="1">
    <citation type="submission" date="2014-11" db="EMBL/GenBank/DDBJ databases">
        <title>Genome of a novel goose pathogen.</title>
        <authorList>
            <person name="Hansen C.M."/>
            <person name="Hueffer K."/>
            <person name="Choi S.C."/>
        </authorList>
    </citation>
    <scope>NUCLEOTIDE SEQUENCE [LARGE SCALE GENOMIC DNA]</scope>
    <source>
        <strain evidence="23 24">KH1503</strain>
    </source>
</reference>
<sequence>MNQPYSNYPPSEKDNEIDVSKQLHHLLEHKKAIGLAILLGALAGGLYSFSASPVYRADAMLELQTKQNQILNEINSLFSSEPSPSEAEIELIQSRLVIGKTVEDLQLDQSVTPKYFPVFGQLAHNLSSDTDPELKIQAFTVSEEWHNKPIILTAADNQHYSIKLPDGSVSEGRVGQPLKVDNRLVLQINQILANAGQQFTLTKFSRLNTINQINQNFSVISKGKTSPILNLGYVGSDPKQIENILNSIINNYVSQNKDRDVQVAANGLAFISEELPRLREALQDAENRLNEYRMKSGSLDIPIEAKSALESLASIEAQITTLKTEEAGLAELYTKEHPALKSVLDKLSVLEQAKNKINRQIAVLPNTQQEVIRLTRDVDTNQATYMQLLNKQQELNILRASAQGNVRVVDQAVTAEQPIKPRKGMIILMSALTAGLAASAWFLLRSSFRRTVTSPEEIEMLGLEVAAVIPLSETQKKRDAQSKRLSRKKTPSSFLLAAEDSSDIAVEAIRSLRTGIHFAMMNTKNKVLMISGATPEVGKSFISANLATVMAQSGKKTLLIDADMRKGYLHRIFGLNEEIGLAEVLAGDTNPMQAAQTTKIDNLDVISHGKLPDHPSELLMSNRLYAVLEWAKQRYDYVIVDTPPILAVTDAAVIGQFAGNTMLVAHHNRTTPRELEISMQRFAQNSISVKGVIFNGLSRSAQNGHSYYAYAKYAKK</sequence>
<feature type="domain" description="Polysaccharide chain length determinant N-terminal" evidence="20">
    <location>
        <begin position="15"/>
        <end position="105"/>
    </location>
</feature>
<dbReference type="Pfam" id="PF02706">
    <property type="entry name" value="Wzz"/>
    <property type="match status" value="1"/>
</dbReference>
<evidence type="ECO:0000313" key="23">
    <source>
        <dbReference type="EMBL" id="KLT73858.1"/>
    </source>
</evidence>
<dbReference type="Gene3D" id="3.40.50.300">
    <property type="entry name" value="P-loop containing nucleotide triphosphate hydrolases"/>
    <property type="match status" value="1"/>
</dbReference>
<dbReference type="FunFam" id="3.40.50.300:FF:000527">
    <property type="entry name" value="Tyrosine-protein kinase etk"/>
    <property type="match status" value="1"/>
</dbReference>
<evidence type="ECO:0000256" key="4">
    <source>
        <dbReference type="ARBA" id="ARBA00022519"/>
    </source>
</evidence>
<dbReference type="NCBIfam" id="TIGR01007">
    <property type="entry name" value="eps_fam"/>
    <property type="match status" value="1"/>
</dbReference>
<evidence type="ECO:0000313" key="24">
    <source>
        <dbReference type="Proteomes" id="UP000036027"/>
    </source>
</evidence>
<dbReference type="Pfam" id="PF13807">
    <property type="entry name" value="GNVR"/>
    <property type="match status" value="1"/>
</dbReference>
<keyword evidence="13" id="KW-0270">Exopolysaccharide synthesis</keyword>
<dbReference type="RefSeq" id="WP_047759951.1">
    <property type="nucleotide sequence ID" value="NZ_CP091510.1"/>
</dbReference>
<comment type="caution">
    <text evidence="23">The sequence shown here is derived from an EMBL/GenBank/DDBJ whole genome shotgun (WGS) entry which is preliminary data.</text>
</comment>
<dbReference type="Pfam" id="PF13614">
    <property type="entry name" value="AAA_31"/>
    <property type="match status" value="1"/>
</dbReference>
<evidence type="ECO:0000256" key="17">
    <source>
        <dbReference type="ARBA" id="ARBA00081049"/>
    </source>
</evidence>
<keyword evidence="5" id="KW-0808">Transferase</keyword>
<feature type="transmembrane region" description="Helical" evidence="19">
    <location>
        <begin position="425"/>
        <end position="444"/>
    </location>
</feature>
<keyword evidence="10 19" id="KW-1133">Transmembrane helix</keyword>
<evidence type="ECO:0000259" key="20">
    <source>
        <dbReference type="Pfam" id="PF02706"/>
    </source>
</evidence>
<evidence type="ECO:0000256" key="15">
    <source>
        <dbReference type="ARBA" id="ARBA00054296"/>
    </source>
</evidence>
<evidence type="ECO:0000256" key="14">
    <source>
        <dbReference type="ARBA" id="ARBA00053015"/>
    </source>
</evidence>
<evidence type="ECO:0000256" key="16">
    <source>
        <dbReference type="ARBA" id="ARBA00067833"/>
    </source>
</evidence>
<keyword evidence="12" id="KW-0829">Tyrosine-protein kinase</keyword>
<name>A0A0J1C684_9NEIS</name>
<evidence type="ECO:0000256" key="19">
    <source>
        <dbReference type="SAM" id="Phobius"/>
    </source>
</evidence>
<evidence type="ECO:0000256" key="18">
    <source>
        <dbReference type="SAM" id="Coils"/>
    </source>
</evidence>
<evidence type="ECO:0000256" key="1">
    <source>
        <dbReference type="ARBA" id="ARBA00004429"/>
    </source>
</evidence>
<evidence type="ECO:0000256" key="8">
    <source>
        <dbReference type="ARBA" id="ARBA00022777"/>
    </source>
</evidence>
<dbReference type="InterPro" id="IPR032807">
    <property type="entry name" value="GNVR"/>
</dbReference>
<dbReference type="GO" id="GO:0005886">
    <property type="term" value="C:plasma membrane"/>
    <property type="evidence" value="ECO:0007669"/>
    <property type="project" value="UniProtKB-SubCell"/>
</dbReference>
<evidence type="ECO:0000256" key="6">
    <source>
        <dbReference type="ARBA" id="ARBA00022692"/>
    </source>
</evidence>
<dbReference type="OrthoDB" id="9808257at2"/>
<evidence type="ECO:0000256" key="10">
    <source>
        <dbReference type="ARBA" id="ARBA00022989"/>
    </source>
</evidence>
<evidence type="ECO:0000259" key="22">
    <source>
        <dbReference type="Pfam" id="PF13807"/>
    </source>
</evidence>
<comment type="function">
    <text evidence="15">Probably involved in polymerization and/or export of exopolysaccharide EPS I which functions as a virulence factor. May be involved in an ATP-dependent process in the pathway for EPS I production, possibly export of the trimeric repeat units across the inner membrane or their polymerization.</text>
</comment>
<evidence type="ECO:0000256" key="2">
    <source>
        <dbReference type="ARBA" id="ARBA00008883"/>
    </source>
</evidence>
<keyword evidence="3" id="KW-1003">Cell membrane</keyword>
<accession>A0A0J1C684</accession>
<evidence type="ECO:0000256" key="11">
    <source>
        <dbReference type="ARBA" id="ARBA00023136"/>
    </source>
</evidence>
<dbReference type="InterPro" id="IPR003856">
    <property type="entry name" value="LPS_length_determ_N"/>
</dbReference>
<evidence type="ECO:0000256" key="3">
    <source>
        <dbReference type="ARBA" id="ARBA00022475"/>
    </source>
</evidence>
<dbReference type="Pfam" id="PF23607">
    <property type="entry name" value="WZC_N"/>
    <property type="match status" value="1"/>
</dbReference>
<dbReference type="PANTHER" id="PTHR32309:SF32">
    <property type="entry name" value="TYROSINE-PROTEIN KINASE ETK-RELATED"/>
    <property type="match status" value="1"/>
</dbReference>
<feature type="domain" description="AAA" evidence="21">
    <location>
        <begin position="535"/>
        <end position="650"/>
    </location>
</feature>
<dbReference type="PATRIC" id="fig|1470200.3.peg.121"/>
<keyword evidence="8 23" id="KW-0418">Kinase</keyword>
<keyword evidence="7" id="KW-0547">Nucleotide-binding</keyword>
<keyword evidence="4" id="KW-0997">Cell inner membrane</keyword>
<dbReference type="GO" id="GO:0004713">
    <property type="term" value="F:protein tyrosine kinase activity"/>
    <property type="evidence" value="ECO:0007669"/>
    <property type="project" value="UniProtKB-KW"/>
</dbReference>
<dbReference type="GO" id="GO:0042802">
    <property type="term" value="F:identical protein binding"/>
    <property type="evidence" value="ECO:0007669"/>
    <property type="project" value="UniProtKB-ARBA"/>
</dbReference>
<dbReference type="InterPro" id="IPR025669">
    <property type="entry name" value="AAA_dom"/>
</dbReference>
<dbReference type="InterPro" id="IPR005702">
    <property type="entry name" value="Wzc-like_C"/>
</dbReference>
<evidence type="ECO:0000256" key="7">
    <source>
        <dbReference type="ARBA" id="ARBA00022741"/>
    </source>
</evidence>
<evidence type="ECO:0000256" key="12">
    <source>
        <dbReference type="ARBA" id="ARBA00023137"/>
    </source>
</evidence>
<protein>
    <recommendedName>
        <fullName evidence="16">Putative tyrosine-protein kinase EpsB</fullName>
    </recommendedName>
    <alternativeName>
        <fullName evidence="17">EPS I polysaccharide export protein EpsB</fullName>
    </alternativeName>
</protein>
<dbReference type="CDD" id="cd05387">
    <property type="entry name" value="BY-kinase"/>
    <property type="match status" value="1"/>
</dbReference>
<dbReference type="GO" id="GO:0000271">
    <property type="term" value="P:polysaccharide biosynthetic process"/>
    <property type="evidence" value="ECO:0007669"/>
    <property type="project" value="UniProtKB-KW"/>
</dbReference>
<evidence type="ECO:0000256" key="5">
    <source>
        <dbReference type="ARBA" id="ARBA00022679"/>
    </source>
</evidence>
<evidence type="ECO:0000256" key="9">
    <source>
        <dbReference type="ARBA" id="ARBA00022840"/>
    </source>
</evidence>
<comment type="similarity">
    <text evidence="2">Belongs to the etk/wzc family.</text>
</comment>
<gene>
    <name evidence="23" type="ORF">PL75_00525</name>
</gene>
<dbReference type="SUPFAM" id="SSF52540">
    <property type="entry name" value="P-loop containing nucleoside triphosphate hydrolases"/>
    <property type="match status" value="1"/>
</dbReference>
<dbReference type="InterPro" id="IPR050445">
    <property type="entry name" value="Bact_polysacc_biosynth/exp"/>
</dbReference>
<dbReference type="InterPro" id="IPR027417">
    <property type="entry name" value="P-loop_NTPase"/>
</dbReference>
<dbReference type="Proteomes" id="UP000036027">
    <property type="component" value="Unassembled WGS sequence"/>
</dbReference>
<keyword evidence="6 19" id="KW-0812">Transmembrane</keyword>
<dbReference type="AlphaFoldDB" id="A0A0J1C684"/>
<keyword evidence="11 19" id="KW-0472">Membrane</keyword>